<dbReference type="Proteomes" id="UP000583387">
    <property type="component" value="Unassembled WGS sequence"/>
</dbReference>
<proteinExistence type="predicted"/>
<evidence type="ECO:0000313" key="2">
    <source>
        <dbReference type="EMBL" id="CAD5105988.1"/>
    </source>
</evidence>
<protein>
    <submittedName>
        <fullName evidence="2">Uncharacterized protein</fullName>
    </submittedName>
</protein>
<feature type="region of interest" description="Disordered" evidence="1">
    <location>
        <begin position="120"/>
        <end position="208"/>
    </location>
</feature>
<feature type="compositionally biased region" description="Pro residues" evidence="1">
    <location>
        <begin position="171"/>
        <end position="190"/>
    </location>
</feature>
<sequence length="208" mass="22250">MISSRLVARGRGVRGWCWICSLIADGVLRCFLDSRVLGNDVRTHDSHPVTPANTGARRLWPRVRRDDEIPVGAGHARDRAHGALLPMGLGADLPAIRGGRAPYAVFWIRAFAGTTSGHATLIPSLPRTQEPGDSGSPHSRGGDSCRSGPRPRSRAWRAPTDGVVRCASKPAPTPGLFPPPRTSSAPPHPPAVGGSIRRSAGWRWHARA</sequence>
<keyword evidence="3" id="KW-1185">Reference proteome</keyword>
<evidence type="ECO:0000313" key="3">
    <source>
        <dbReference type="Proteomes" id="UP000583387"/>
    </source>
</evidence>
<comment type="caution">
    <text evidence="2">The sequence shown here is derived from an EMBL/GenBank/DDBJ whole genome shotgun (WGS) entry which is preliminary data.</text>
</comment>
<organism evidence="2 3">
    <name type="scientific">Zestomonas carbonaria</name>
    <dbReference type="NCBI Taxonomy" id="2762745"/>
    <lineage>
        <taxon>Bacteria</taxon>
        <taxon>Pseudomonadati</taxon>
        <taxon>Pseudomonadota</taxon>
        <taxon>Gammaproteobacteria</taxon>
        <taxon>Pseudomonadales</taxon>
        <taxon>Pseudomonadaceae</taxon>
        <taxon>Zestomonas</taxon>
    </lineage>
</organism>
<gene>
    <name evidence="2" type="ORF">PSEWESI4_00247</name>
</gene>
<accession>A0A7U7EJX6</accession>
<evidence type="ECO:0000256" key="1">
    <source>
        <dbReference type="SAM" id="MobiDB-lite"/>
    </source>
</evidence>
<dbReference type="EMBL" id="CAJFCI010000014">
    <property type="protein sequence ID" value="CAD5105988.1"/>
    <property type="molecule type" value="Genomic_DNA"/>
</dbReference>
<name>A0A7U7EJX6_9GAMM</name>
<reference evidence="2 3" key="1">
    <citation type="submission" date="2020-08" db="EMBL/GenBank/DDBJ databases">
        <authorList>
            <person name="Criscuolo A."/>
        </authorList>
    </citation>
    <scope>NUCLEOTIDE SEQUENCE [LARGE SCALE GENOMIC DNA]</scope>
    <source>
        <strain evidence="2">CIP111764</strain>
    </source>
</reference>
<dbReference type="AlphaFoldDB" id="A0A7U7EJX6"/>